<dbReference type="EMBL" id="VWRR01000004">
    <property type="protein sequence ID" value="KAF6004265.1"/>
    <property type="molecule type" value="Genomic_DNA"/>
</dbReference>
<proteinExistence type="predicted"/>
<evidence type="ECO:0000313" key="3">
    <source>
        <dbReference type="Proteomes" id="UP000530660"/>
    </source>
</evidence>
<evidence type="ECO:0000313" key="2">
    <source>
        <dbReference type="EMBL" id="KAF6004265.1"/>
    </source>
</evidence>
<dbReference type="Proteomes" id="UP000530660">
    <property type="component" value="Unassembled WGS sequence"/>
</dbReference>
<name>A0A7J7IMC7_9RHOD</name>
<evidence type="ECO:0000256" key="1">
    <source>
        <dbReference type="SAM" id="MobiDB-lite"/>
    </source>
</evidence>
<feature type="compositionally biased region" description="Polar residues" evidence="1">
    <location>
        <begin position="476"/>
        <end position="492"/>
    </location>
</feature>
<sequence>MYGGSVTTPGGNRIILEMLAVLSRLLSWDKWMFLEANDPSWPFTNEAVLMADGRHNAGAETEDGTAPVYTSLLLDLDDLRLEDHDDETLDQRTDVASQEGFSAQSLQKARIDAPGMVCRPLADIAMRRALYALQSVECVRRLAALTLWLQVLRPIANATPAAMEWLCQRPVYEALRRRIELVMNADRSAAVRVAAATAFIYMFYMEDASQLSQLEQQPHRYSELAEQVQPFLLRCAPRDAVFFLREGAFGYAKVAPQLARLHIQFCEQLASKYAFSPLILSWLRNGWFLCMESPPAARDVHASLVRCLKSPQAWLALAAAVFSRRFGVDLVQTAARDRPDDDDQRRLFAVSMQMLLGALWEAALHSTLLDVRRECILAFATASALADEPYLSAALETLPAAFKRPGLGISSAAKVAYDALMEIMDARAAAKLMVSHRRQAELAPALRKCAARATTVVIALSGLSKPPPYFEPLSNLDGTESQTPRTRSSWSP</sequence>
<organism evidence="2 3">
    <name type="scientific">Cyanidiococcus yangmingshanensis</name>
    <dbReference type="NCBI Taxonomy" id="2690220"/>
    <lineage>
        <taxon>Eukaryota</taxon>
        <taxon>Rhodophyta</taxon>
        <taxon>Bangiophyceae</taxon>
        <taxon>Cyanidiales</taxon>
        <taxon>Cyanidiaceae</taxon>
        <taxon>Cyanidiococcus</taxon>
    </lineage>
</organism>
<accession>A0A7J7IMC7</accession>
<dbReference type="OrthoDB" id="10476583at2759"/>
<comment type="caution">
    <text evidence="2">The sequence shown here is derived from an EMBL/GenBank/DDBJ whole genome shotgun (WGS) entry which is preliminary data.</text>
</comment>
<dbReference type="AlphaFoldDB" id="A0A7J7IMC7"/>
<feature type="region of interest" description="Disordered" evidence="1">
    <location>
        <begin position="471"/>
        <end position="492"/>
    </location>
</feature>
<keyword evidence="3" id="KW-1185">Reference proteome</keyword>
<reference evidence="2 3" key="1">
    <citation type="journal article" date="2020" name="J. Phycol.">
        <title>Comparative genome analysis reveals Cyanidiococcus gen. nov., a new extremophilic red algal genus sister to Cyanidioschyzon (Cyanidioschyzonaceae, Rhodophyta).</title>
        <authorList>
            <person name="Liu S.-L."/>
            <person name="Chiang Y.-R."/>
            <person name="Yoon H.S."/>
            <person name="Fu H.-Y."/>
        </authorList>
    </citation>
    <scope>NUCLEOTIDE SEQUENCE [LARGE SCALE GENOMIC DNA]</scope>
    <source>
        <strain evidence="2 3">THAL066</strain>
    </source>
</reference>
<protein>
    <submittedName>
        <fullName evidence="2">Uncharacterized protein</fullName>
    </submittedName>
</protein>
<gene>
    <name evidence="2" type="ORF">F1559_004517</name>
</gene>